<dbReference type="EMBL" id="JACRTJ010000020">
    <property type="protein sequence ID" value="MBC8599458.1"/>
    <property type="molecule type" value="Genomic_DNA"/>
</dbReference>
<feature type="transmembrane region" description="Helical" evidence="1">
    <location>
        <begin position="20"/>
        <end position="47"/>
    </location>
</feature>
<dbReference type="RefSeq" id="WP_262427698.1">
    <property type="nucleotide sequence ID" value="NZ_JACRTJ010000020.1"/>
</dbReference>
<proteinExistence type="predicted"/>
<protein>
    <submittedName>
        <fullName evidence="2">Uncharacterized protein</fullName>
    </submittedName>
</protein>
<feature type="transmembrane region" description="Helical" evidence="1">
    <location>
        <begin position="53"/>
        <end position="73"/>
    </location>
</feature>
<gene>
    <name evidence="2" type="ORF">H8708_09515</name>
</gene>
<sequence>MELKKVWMSPDTKKKSKYGYRAVGGILGIVLLMVLLLCGGTLLSLSLGINKKAFSLILLTAVSALGIGLAVLLGRRSIRDATIFFLTENDRLWVMDARGLSNHGNGFLGFAVGTMETQAFLRRQGRQPFIPNRADEILKVLNIKENRSHYAVRCQVRHPDTHVTRFTYLLIKGNPDEDMLLRELERRKTWENALEPAGNWNLLYILLGGLALAACVTMCVLSHPAVAVMSGELYFPCMGASLAAFCVFLYFIIRQRRGE</sequence>
<evidence type="ECO:0000256" key="1">
    <source>
        <dbReference type="SAM" id="Phobius"/>
    </source>
</evidence>
<feature type="transmembrane region" description="Helical" evidence="1">
    <location>
        <begin position="233"/>
        <end position="253"/>
    </location>
</feature>
<evidence type="ECO:0000313" key="3">
    <source>
        <dbReference type="Proteomes" id="UP000647491"/>
    </source>
</evidence>
<accession>A0ABR7NTY9</accession>
<comment type="caution">
    <text evidence="2">The sequence shown here is derived from an EMBL/GenBank/DDBJ whole genome shotgun (WGS) entry which is preliminary data.</text>
</comment>
<feature type="transmembrane region" description="Helical" evidence="1">
    <location>
        <begin position="202"/>
        <end position="227"/>
    </location>
</feature>
<dbReference type="Proteomes" id="UP000647491">
    <property type="component" value="Unassembled WGS sequence"/>
</dbReference>
<keyword evidence="1" id="KW-0472">Membrane</keyword>
<keyword evidence="1" id="KW-1133">Transmembrane helix</keyword>
<name>A0ABR7NTY9_9FIRM</name>
<reference evidence="2 3" key="1">
    <citation type="submission" date="2020-08" db="EMBL/GenBank/DDBJ databases">
        <title>Genome public.</title>
        <authorList>
            <person name="Liu C."/>
            <person name="Sun Q."/>
        </authorList>
    </citation>
    <scope>NUCLEOTIDE SEQUENCE [LARGE SCALE GENOMIC DNA]</scope>
    <source>
        <strain evidence="2 3">BX10</strain>
    </source>
</reference>
<organism evidence="2 3">
    <name type="scientific">Enterocloster hominis</name>
    <name type="common">ex Liu et al. 2021</name>
    <dbReference type="NCBI Taxonomy" id="2763663"/>
    <lineage>
        <taxon>Bacteria</taxon>
        <taxon>Bacillati</taxon>
        <taxon>Bacillota</taxon>
        <taxon>Clostridia</taxon>
        <taxon>Lachnospirales</taxon>
        <taxon>Lachnospiraceae</taxon>
        <taxon>Enterocloster</taxon>
    </lineage>
</organism>
<evidence type="ECO:0000313" key="2">
    <source>
        <dbReference type="EMBL" id="MBC8599458.1"/>
    </source>
</evidence>
<keyword evidence="3" id="KW-1185">Reference proteome</keyword>
<keyword evidence="1" id="KW-0812">Transmembrane</keyword>